<keyword evidence="4" id="KW-1185">Reference proteome</keyword>
<feature type="compositionally biased region" description="Basic and acidic residues" evidence="1">
    <location>
        <begin position="156"/>
        <end position="167"/>
    </location>
</feature>
<protein>
    <submittedName>
        <fullName evidence="3">Uncharacterized protein</fullName>
    </submittedName>
</protein>
<evidence type="ECO:0000256" key="2">
    <source>
        <dbReference type="SAM" id="SignalP"/>
    </source>
</evidence>
<reference evidence="3 4" key="1">
    <citation type="submission" date="2022-05" db="EMBL/GenBank/DDBJ databases">
        <authorList>
            <consortium name="Genoscope - CEA"/>
            <person name="William W."/>
        </authorList>
    </citation>
    <scope>NUCLEOTIDE SEQUENCE [LARGE SCALE GENOMIC DNA]</scope>
</reference>
<gene>
    <name evidence="3" type="ORF">PEVE_00036738</name>
</gene>
<feature type="compositionally biased region" description="Basic and acidic residues" evidence="1">
    <location>
        <begin position="125"/>
        <end position="136"/>
    </location>
</feature>
<evidence type="ECO:0000256" key="1">
    <source>
        <dbReference type="SAM" id="MobiDB-lite"/>
    </source>
</evidence>
<dbReference type="EMBL" id="CALNXI010000591">
    <property type="protein sequence ID" value="CAH3029768.1"/>
    <property type="molecule type" value="Genomic_DNA"/>
</dbReference>
<feature type="compositionally biased region" description="Basic and acidic residues" evidence="1">
    <location>
        <begin position="29"/>
        <end position="49"/>
    </location>
</feature>
<proteinExistence type="predicted"/>
<keyword evidence="2" id="KW-0732">Signal</keyword>
<organism evidence="3 4">
    <name type="scientific">Porites evermanni</name>
    <dbReference type="NCBI Taxonomy" id="104178"/>
    <lineage>
        <taxon>Eukaryota</taxon>
        <taxon>Metazoa</taxon>
        <taxon>Cnidaria</taxon>
        <taxon>Anthozoa</taxon>
        <taxon>Hexacorallia</taxon>
        <taxon>Scleractinia</taxon>
        <taxon>Fungiina</taxon>
        <taxon>Poritidae</taxon>
        <taxon>Porites</taxon>
    </lineage>
</organism>
<feature type="region of interest" description="Disordered" evidence="1">
    <location>
        <begin position="29"/>
        <end position="167"/>
    </location>
</feature>
<evidence type="ECO:0000313" key="4">
    <source>
        <dbReference type="Proteomes" id="UP001159427"/>
    </source>
</evidence>
<feature type="region of interest" description="Disordered" evidence="1">
    <location>
        <begin position="183"/>
        <end position="244"/>
    </location>
</feature>
<feature type="signal peptide" evidence="2">
    <location>
        <begin position="1"/>
        <end position="25"/>
    </location>
</feature>
<name>A0ABN8MMB3_9CNID</name>
<dbReference type="Proteomes" id="UP001159427">
    <property type="component" value="Unassembled WGS sequence"/>
</dbReference>
<evidence type="ECO:0000313" key="3">
    <source>
        <dbReference type="EMBL" id="CAH3029768.1"/>
    </source>
</evidence>
<accession>A0ABN8MMB3</accession>
<comment type="caution">
    <text evidence="3">The sequence shown here is derived from an EMBL/GenBank/DDBJ whole genome shotgun (WGS) entry which is preliminary data.</text>
</comment>
<feature type="chain" id="PRO_5046296948" evidence="2">
    <location>
        <begin position="26"/>
        <end position="263"/>
    </location>
</feature>
<feature type="compositionally biased region" description="Acidic residues" evidence="1">
    <location>
        <begin position="50"/>
        <end position="89"/>
    </location>
</feature>
<sequence>MFRMLEKERLLFLLLLVLGTSIISARYLEDSSEDRRADHEQAEELKNESDMDDENDGKDDDEDFKNDGDDFESDDPDGNNEDADEDDSREEVVKIQPGQSDEGEQEDEDTSEDEGDEFGDEADTTDDHMIEGDEGGRSLADQEEDTENVADQGGFEDFKKTADEIARENDNIQTQIKDLEDKFDQVLSSDSDKAASDPARDVKEESEIDAKMQSEMYRDQSLNKASKVEMMSSKVGGEQNDENLVRQYAQVGEDANVEPDDDY</sequence>
<feature type="compositionally biased region" description="Acidic residues" evidence="1">
    <location>
        <begin position="101"/>
        <end position="124"/>
    </location>
</feature>
<feature type="compositionally biased region" description="Basic and acidic residues" evidence="1">
    <location>
        <begin position="183"/>
        <end position="218"/>
    </location>
</feature>